<organism evidence="1 2">
    <name type="scientific">Caerostris extrusa</name>
    <name type="common">Bark spider</name>
    <name type="synonym">Caerostris bankana</name>
    <dbReference type="NCBI Taxonomy" id="172846"/>
    <lineage>
        <taxon>Eukaryota</taxon>
        <taxon>Metazoa</taxon>
        <taxon>Ecdysozoa</taxon>
        <taxon>Arthropoda</taxon>
        <taxon>Chelicerata</taxon>
        <taxon>Arachnida</taxon>
        <taxon>Araneae</taxon>
        <taxon>Araneomorphae</taxon>
        <taxon>Entelegynae</taxon>
        <taxon>Araneoidea</taxon>
        <taxon>Araneidae</taxon>
        <taxon>Caerostris</taxon>
    </lineage>
</organism>
<dbReference type="Proteomes" id="UP001054945">
    <property type="component" value="Unassembled WGS sequence"/>
</dbReference>
<proteinExistence type="predicted"/>
<dbReference type="EMBL" id="BPLR01015779">
    <property type="protein sequence ID" value="GIY78660.1"/>
    <property type="molecule type" value="Genomic_DNA"/>
</dbReference>
<keyword evidence="2" id="KW-1185">Reference proteome</keyword>
<accession>A0AAV4WBI8</accession>
<evidence type="ECO:0000313" key="1">
    <source>
        <dbReference type="EMBL" id="GIY78660.1"/>
    </source>
</evidence>
<comment type="caution">
    <text evidence="1">The sequence shown here is derived from an EMBL/GenBank/DDBJ whole genome shotgun (WGS) entry which is preliminary data.</text>
</comment>
<gene>
    <name evidence="1" type="primary">FMRFaR_2</name>
    <name evidence="1" type="ORF">CEXT_292531</name>
</gene>
<sequence length="292" mass="33406">MKGKVFCTESRAKKAIVAVFLFCFAFTIPTPFEWKFLDSFGAFVQSPEGFYDQRRDQRQQPGEQNHHHADRCSHLVLCVPTPDGLSLIVQHPPREFRRQAVVSPDRLGQHLQLPDVSECRWQLRSLLPPEPEIQKDFHPDLLPLSSRKERKHEFNVLPEHHSRRDSPAGSSRTVFLQVPRCSASKVVYDDADEDSFTEDSSQGQATCAGRCRKMIRGPWKHIKFSMGIHEKKTREQIIPLKGVVTSASLLQHRKECQIRLRIGHQILQSSQSALLNIKYSKNHIGALFSVTP</sequence>
<evidence type="ECO:0000313" key="2">
    <source>
        <dbReference type="Proteomes" id="UP001054945"/>
    </source>
</evidence>
<keyword evidence="1" id="KW-0675">Receptor</keyword>
<name>A0AAV4WBI8_CAEEX</name>
<reference evidence="1 2" key="1">
    <citation type="submission" date="2021-06" db="EMBL/GenBank/DDBJ databases">
        <title>Caerostris extrusa draft genome.</title>
        <authorList>
            <person name="Kono N."/>
            <person name="Arakawa K."/>
        </authorList>
    </citation>
    <scope>NUCLEOTIDE SEQUENCE [LARGE SCALE GENOMIC DNA]</scope>
</reference>
<protein>
    <submittedName>
        <fullName evidence="1">FMRFamide receptor</fullName>
    </submittedName>
</protein>
<dbReference type="AlphaFoldDB" id="A0AAV4WBI8"/>